<keyword evidence="3" id="KW-1185">Reference proteome</keyword>
<reference evidence="2 3" key="1">
    <citation type="journal article" date="2017" name="PLoS Biol.">
        <title>The sea cucumber genome provides insights into morphological evolution and visceral regeneration.</title>
        <authorList>
            <person name="Zhang X."/>
            <person name="Sun L."/>
            <person name="Yuan J."/>
            <person name="Sun Y."/>
            <person name="Gao Y."/>
            <person name="Zhang L."/>
            <person name="Li S."/>
            <person name="Dai H."/>
            <person name="Hamel J.F."/>
            <person name="Liu C."/>
            <person name="Yu Y."/>
            <person name="Liu S."/>
            <person name="Lin W."/>
            <person name="Guo K."/>
            <person name="Jin S."/>
            <person name="Xu P."/>
            <person name="Storey K.B."/>
            <person name="Huan P."/>
            <person name="Zhang T."/>
            <person name="Zhou Y."/>
            <person name="Zhang J."/>
            <person name="Lin C."/>
            <person name="Li X."/>
            <person name="Xing L."/>
            <person name="Huo D."/>
            <person name="Sun M."/>
            <person name="Wang L."/>
            <person name="Mercier A."/>
            <person name="Li F."/>
            <person name="Yang H."/>
            <person name="Xiang J."/>
        </authorList>
    </citation>
    <scope>NUCLEOTIDE SEQUENCE [LARGE SCALE GENOMIC DNA]</scope>
    <source>
        <strain evidence="2">Shaxun</strain>
        <tissue evidence="2">Muscle</tissue>
    </source>
</reference>
<evidence type="ECO:0000313" key="3">
    <source>
        <dbReference type="Proteomes" id="UP000230750"/>
    </source>
</evidence>
<dbReference type="PANTHER" id="PTHR31025">
    <property type="entry name" value="SI:CH211-196P9.1-RELATED"/>
    <property type="match status" value="1"/>
</dbReference>
<sequence>MMLSRIPRKTIHFLERNERLPPRIRKEFVRLVVDNIIDCKGATYPRTSELRLYASQIVSKYKTLGDHLDGVVVGTGYESLLKQFVNRVDNLGRSVVQGSLKRKALAGCKSPKERLADQYGCVSWQPESLPEGESGESQRKIMNELKSLWESGTGKTKDVKNKMVHTYATQRKDINEKDCVLTDIIENWPFLFEEEYLLAHFKKLMGIDIMEKMSSNFEHRVPKLYRYFQQVAKPKIEATHKKIQDAVDKKEDNSPQVMGLLMLLSEHLGEDLGEHVKSTDKEKSADTCIEAMDLQGPVVLVAHVYSGLHHDWTPCMLGSVCKGHTVDWQIKGSQDSPKGKMITGPSPTFSCPATQSSI</sequence>
<name>A0A2G8JL50_STIJA</name>
<comment type="caution">
    <text evidence="2">The sequence shown here is derived from an EMBL/GenBank/DDBJ whole genome shotgun (WGS) entry which is preliminary data.</text>
</comment>
<feature type="compositionally biased region" description="Polar residues" evidence="1">
    <location>
        <begin position="345"/>
        <end position="358"/>
    </location>
</feature>
<dbReference type="AlphaFoldDB" id="A0A2G8JL50"/>
<organism evidence="2 3">
    <name type="scientific">Stichopus japonicus</name>
    <name type="common">Sea cucumber</name>
    <dbReference type="NCBI Taxonomy" id="307972"/>
    <lineage>
        <taxon>Eukaryota</taxon>
        <taxon>Metazoa</taxon>
        <taxon>Echinodermata</taxon>
        <taxon>Eleutherozoa</taxon>
        <taxon>Echinozoa</taxon>
        <taxon>Holothuroidea</taxon>
        <taxon>Aspidochirotacea</taxon>
        <taxon>Aspidochirotida</taxon>
        <taxon>Stichopodidae</taxon>
        <taxon>Apostichopus</taxon>
    </lineage>
</organism>
<proteinExistence type="predicted"/>
<dbReference type="EMBL" id="MRZV01001674">
    <property type="protein sequence ID" value="PIK36445.1"/>
    <property type="molecule type" value="Genomic_DNA"/>
</dbReference>
<feature type="region of interest" description="Disordered" evidence="1">
    <location>
        <begin position="332"/>
        <end position="358"/>
    </location>
</feature>
<dbReference type="STRING" id="307972.A0A2G8JL50"/>
<protein>
    <submittedName>
        <fullName evidence="2">Uncharacterized protein</fullName>
    </submittedName>
</protein>
<evidence type="ECO:0000256" key="1">
    <source>
        <dbReference type="SAM" id="MobiDB-lite"/>
    </source>
</evidence>
<accession>A0A2G8JL50</accession>
<dbReference type="Proteomes" id="UP000230750">
    <property type="component" value="Unassembled WGS sequence"/>
</dbReference>
<dbReference type="PANTHER" id="PTHR31025:SF22">
    <property type="entry name" value="IP13529P"/>
    <property type="match status" value="1"/>
</dbReference>
<gene>
    <name evidence="2" type="ORF">BSL78_26723</name>
</gene>
<evidence type="ECO:0000313" key="2">
    <source>
        <dbReference type="EMBL" id="PIK36445.1"/>
    </source>
</evidence>
<dbReference type="OrthoDB" id="8838209at2759"/>